<keyword evidence="3" id="KW-0597">Phosphoprotein</keyword>
<evidence type="ECO:0000256" key="2">
    <source>
        <dbReference type="ARBA" id="ARBA00022490"/>
    </source>
</evidence>
<reference evidence="6 7" key="1">
    <citation type="journal article" date="2011" name="Science">
        <title>The Selaginella genome identifies genetic changes associated with the evolution of vascular plants.</title>
        <authorList>
            <person name="Banks J.A."/>
            <person name="Nishiyama T."/>
            <person name="Hasebe M."/>
            <person name="Bowman J.L."/>
            <person name="Gribskov M."/>
            <person name="dePamphilis C."/>
            <person name="Albert V.A."/>
            <person name="Aono N."/>
            <person name="Aoyama T."/>
            <person name="Ambrose B.A."/>
            <person name="Ashton N.W."/>
            <person name="Axtell M.J."/>
            <person name="Barker E."/>
            <person name="Barker M.S."/>
            <person name="Bennetzen J.L."/>
            <person name="Bonawitz N.D."/>
            <person name="Chapple C."/>
            <person name="Cheng C."/>
            <person name="Correa L.G."/>
            <person name="Dacre M."/>
            <person name="DeBarry J."/>
            <person name="Dreyer I."/>
            <person name="Elias M."/>
            <person name="Engstrom E.M."/>
            <person name="Estelle M."/>
            <person name="Feng L."/>
            <person name="Finet C."/>
            <person name="Floyd S.K."/>
            <person name="Frommer W.B."/>
            <person name="Fujita T."/>
            <person name="Gramzow L."/>
            <person name="Gutensohn M."/>
            <person name="Harholt J."/>
            <person name="Hattori M."/>
            <person name="Heyl A."/>
            <person name="Hirai T."/>
            <person name="Hiwatashi Y."/>
            <person name="Ishikawa M."/>
            <person name="Iwata M."/>
            <person name="Karol K.G."/>
            <person name="Koehler B."/>
            <person name="Kolukisaoglu U."/>
            <person name="Kubo M."/>
            <person name="Kurata T."/>
            <person name="Lalonde S."/>
            <person name="Li K."/>
            <person name="Li Y."/>
            <person name="Litt A."/>
            <person name="Lyons E."/>
            <person name="Manning G."/>
            <person name="Maruyama T."/>
            <person name="Michael T.P."/>
            <person name="Mikami K."/>
            <person name="Miyazaki S."/>
            <person name="Morinaga S."/>
            <person name="Murata T."/>
            <person name="Mueller-Roeber B."/>
            <person name="Nelson D.R."/>
            <person name="Obara M."/>
            <person name="Oguri Y."/>
            <person name="Olmstead R.G."/>
            <person name="Onodera N."/>
            <person name="Petersen B.L."/>
            <person name="Pils B."/>
            <person name="Prigge M."/>
            <person name="Rensing S.A."/>
            <person name="Riano-Pachon D.M."/>
            <person name="Roberts A.W."/>
            <person name="Sato Y."/>
            <person name="Scheller H.V."/>
            <person name="Schulz B."/>
            <person name="Schulz C."/>
            <person name="Shakirov E.V."/>
            <person name="Shibagaki N."/>
            <person name="Shinohara N."/>
            <person name="Shippen D.E."/>
            <person name="Soerensen I."/>
            <person name="Sotooka R."/>
            <person name="Sugimoto N."/>
            <person name="Sugita M."/>
            <person name="Sumikawa N."/>
            <person name="Tanurdzic M."/>
            <person name="Theissen G."/>
            <person name="Ulvskov P."/>
            <person name="Wakazuki S."/>
            <person name="Weng J.K."/>
            <person name="Willats W.W."/>
            <person name="Wipf D."/>
            <person name="Wolf P.G."/>
            <person name="Yang L."/>
            <person name="Zimmer A.D."/>
            <person name="Zhu Q."/>
            <person name="Mitros T."/>
            <person name="Hellsten U."/>
            <person name="Loque D."/>
            <person name="Otillar R."/>
            <person name="Salamov A."/>
            <person name="Schmutz J."/>
            <person name="Shapiro H."/>
            <person name="Lindquist E."/>
            <person name="Lucas S."/>
            <person name="Rokhsar D."/>
            <person name="Grigoriev I.V."/>
        </authorList>
    </citation>
    <scope>NUCLEOTIDE SEQUENCE [LARGE SCALE GENOMIC DNA]</scope>
</reference>
<dbReference type="OMA" id="TWITESV"/>
<dbReference type="PROSITE" id="PS50020">
    <property type="entry name" value="WW_DOMAIN_2"/>
    <property type="match status" value="1"/>
</dbReference>
<proteinExistence type="predicted"/>
<feature type="region of interest" description="Disordered" evidence="4">
    <location>
        <begin position="185"/>
        <end position="216"/>
    </location>
</feature>
<dbReference type="InterPro" id="IPR051105">
    <property type="entry name" value="WWC/KIBRA_Hippo_Reg"/>
</dbReference>
<dbReference type="KEGG" id="smo:SELMODRAFT_413540"/>
<evidence type="ECO:0000313" key="7">
    <source>
        <dbReference type="Proteomes" id="UP000001514"/>
    </source>
</evidence>
<accession>D8RQL2</accession>
<dbReference type="EMBL" id="GL377586">
    <property type="protein sequence ID" value="EFJ25470.1"/>
    <property type="molecule type" value="Genomic_DNA"/>
</dbReference>
<dbReference type="InParanoid" id="D8RQL2"/>
<feature type="compositionally biased region" description="Low complexity" evidence="4">
    <location>
        <begin position="41"/>
        <end position="65"/>
    </location>
</feature>
<dbReference type="GO" id="GO:0005737">
    <property type="term" value="C:cytoplasm"/>
    <property type="evidence" value="ECO:0007669"/>
    <property type="project" value="UniProtKB-SubCell"/>
</dbReference>
<dbReference type="InterPro" id="IPR056440">
    <property type="entry name" value="Zn-ribbon_GIR1"/>
</dbReference>
<feature type="region of interest" description="Disordered" evidence="4">
    <location>
        <begin position="1"/>
        <end position="24"/>
    </location>
</feature>
<dbReference type="Proteomes" id="UP000001514">
    <property type="component" value="Unassembled WGS sequence"/>
</dbReference>
<dbReference type="Pfam" id="PF00397">
    <property type="entry name" value="WW"/>
    <property type="match status" value="1"/>
</dbReference>
<organism evidence="7">
    <name type="scientific">Selaginella moellendorffii</name>
    <name type="common">Spikemoss</name>
    <dbReference type="NCBI Taxonomy" id="88036"/>
    <lineage>
        <taxon>Eukaryota</taxon>
        <taxon>Viridiplantae</taxon>
        <taxon>Streptophyta</taxon>
        <taxon>Embryophyta</taxon>
        <taxon>Tracheophyta</taxon>
        <taxon>Lycopodiopsida</taxon>
        <taxon>Selaginellales</taxon>
        <taxon>Selaginellaceae</taxon>
        <taxon>Selaginella</taxon>
    </lineage>
</organism>
<feature type="compositionally biased region" description="Low complexity" evidence="4">
    <location>
        <begin position="186"/>
        <end position="196"/>
    </location>
</feature>
<dbReference type="Gramene" id="EFJ25470">
    <property type="protein sequence ID" value="EFJ25470"/>
    <property type="gene ID" value="SELMODRAFT_413540"/>
</dbReference>
<dbReference type="FunCoup" id="D8RQL2">
    <property type="interactions" value="499"/>
</dbReference>
<sequence>MDSGWTSPRFGIGGGAGGKKRGWGEDQNKLLQFMIGQPIESSNDQTSTTTLDLLGGSSSSSTKTPVTETLDLKLDMEMSAPSGWEKRLDLKLGKFYYVNLSTGKSTYNHPFAIATSCWDLQSELDRMMSSSPSPSPSSSFDLVDLKLNLAVGSTSANSGSSFRESMPSLGISTIEAVQEALKRSIKSPTSSATSSSEIQLDDRSRRGGGVVAEESTSVPSPRVVLTGCKRCLMYVMLTRSDPRCPKCGSSVINPLQDLPSKKPRLELDLL</sequence>
<dbReference type="InterPro" id="IPR036020">
    <property type="entry name" value="WW_dom_sf"/>
</dbReference>
<dbReference type="HOGENOM" id="CLU_1172376_0_0_1"/>
<dbReference type="Gene3D" id="2.20.70.10">
    <property type="match status" value="1"/>
</dbReference>
<evidence type="ECO:0000256" key="3">
    <source>
        <dbReference type="ARBA" id="ARBA00022553"/>
    </source>
</evidence>
<feature type="domain" description="WW" evidence="5">
    <location>
        <begin position="78"/>
        <end position="112"/>
    </location>
</feature>
<dbReference type="InterPro" id="IPR001202">
    <property type="entry name" value="WW_dom"/>
</dbReference>
<dbReference type="SMART" id="SM00456">
    <property type="entry name" value="WW"/>
    <property type="match status" value="1"/>
</dbReference>
<protein>
    <recommendedName>
        <fullName evidence="5">WW domain-containing protein</fullName>
    </recommendedName>
</protein>
<dbReference type="AlphaFoldDB" id="D8RQL2"/>
<name>D8RQL2_SELML</name>
<dbReference type="PANTHER" id="PTHR14791">
    <property type="entry name" value="BOMB/KIRA PROTEINS"/>
    <property type="match status" value="1"/>
</dbReference>
<keyword evidence="2" id="KW-0963">Cytoplasm</keyword>
<evidence type="ECO:0000256" key="1">
    <source>
        <dbReference type="ARBA" id="ARBA00004496"/>
    </source>
</evidence>
<comment type="subcellular location">
    <subcellularLocation>
        <location evidence="1">Cytoplasm</location>
    </subcellularLocation>
</comment>
<dbReference type="Pfam" id="PF24747">
    <property type="entry name" value="Zn-ribbon_GIR1"/>
    <property type="match status" value="1"/>
</dbReference>
<dbReference type="SUPFAM" id="SSF51045">
    <property type="entry name" value="WW domain"/>
    <property type="match status" value="1"/>
</dbReference>
<keyword evidence="7" id="KW-1185">Reference proteome</keyword>
<dbReference type="OrthoDB" id="1929178at2759"/>
<dbReference type="PANTHER" id="PTHR14791:SF29">
    <property type="entry name" value="PROTEIN KIBRA"/>
    <property type="match status" value="1"/>
</dbReference>
<evidence type="ECO:0000256" key="4">
    <source>
        <dbReference type="SAM" id="MobiDB-lite"/>
    </source>
</evidence>
<feature type="region of interest" description="Disordered" evidence="4">
    <location>
        <begin position="39"/>
        <end position="65"/>
    </location>
</feature>
<dbReference type="CDD" id="cd00201">
    <property type="entry name" value="WW"/>
    <property type="match status" value="1"/>
</dbReference>
<gene>
    <name evidence="6" type="ORF">SELMODRAFT_413540</name>
</gene>
<evidence type="ECO:0000313" key="6">
    <source>
        <dbReference type="EMBL" id="EFJ25470.1"/>
    </source>
</evidence>
<evidence type="ECO:0000259" key="5">
    <source>
        <dbReference type="PROSITE" id="PS50020"/>
    </source>
</evidence>
<dbReference type="PROSITE" id="PS01159">
    <property type="entry name" value="WW_DOMAIN_1"/>
    <property type="match status" value="1"/>
</dbReference>
<dbReference type="eggNOG" id="ENOG502RY4K">
    <property type="taxonomic scope" value="Eukaryota"/>
</dbReference>